<organism evidence="1 2">
    <name type="scientific">Ancylostoma ceylanicum</name>
    <dbReference type="NCBI Taxonomy" id="53326"/>
    <lineage>
        <taxon>Eukaryota</taxon>
        <taxon>Metazoa</taxon>
        <taxon>Ecdysozoa</taxon>
        <taxon>Nematoda</taxon>
        <taxon>Chromadorea</taxon>
        <taxon>Rhabditida</taxon>
        <taxon>Rhabditina</taxon>
        <taxon>Rhabditomorpha</taxon>
        <taxon>Strongyloidea</taxon>
        <taxon>Ancylostomatidae</taxon>
        <taxon>Ancylostomatinae</taxon>
        <taxon>Ancylostoma</taxon>
    </lineage>
</organism>
<reference evidence="2" key="1">
    <citation type="journal article" date="2015" name="Nat. Genet.">
        <title>The genome and transcriptome of the zoonotic hookworm Ancylostoma ceylanicum identify infection-specific gene families.</title>
        <authorList>
            <person name="Schwarz E.M."/>
            <person name="Hu Y."/>
            <person name="Antoshechkin I."/>
            <person name="Miller M.M."/>
            <person name="Sternberg P.W."/>
            <person name="Aroian R.V."/>
        </authorList>
    </citation>
    <scope>NUCLEOTIDE SEQUENCE</scope>
    <source>
        <strain evidence="2">HY135</strain>
    </source>
</reference>
<dbReference type="AlphaFoldDB" id="A0A016S9B9"/>
<gene>
    <name evidence="1" type="primary">Acey_s0272.g943</name>
    <name evidence="1" type="ORF">Y032_0272g943</name>
</gene>
<dbReference type="OrthoDB" id="6138683at2759"/>
<proteinExistence type="predicted"/>
<evidence type="ECO:0000313" key="1">
    <source>
        <dbReference type="EMBL" id="EYB86869.1"/>
    </source>
</evidence>
<accession>A0A016S9B9</accession>
<keyword evidence="2" id="KW-1185">Reference proteome</keyword>
<dbReference type="Proteomes" id="UP000024635">
    <property type="component" value="Unassembled WGS sequence"/>
</dbReference>
<evidence type="ECO:0000313" key="2">
    <source>
        <dbReference type="Proteomes" id="UP000024635"/>
    </source>
</evidence>
<protein>
    <submittedName>
        <fullName evidence="1">Uncharacterized protein</fullName>
    </submittedName>
</protein>
<sequence length="114" mass="13235">MVGFLYEAIPPSEVRNANLGLSTLSCRRRRNDLLMVYKILRGSVGLVPRCMFGIRASNTRGLAYKLAIIRPRKNIRRRFFVYRAGTDYERLSKKQFIPSKLSSFERVLNSYLKS</sequence>
<comment type="caution">
    <text evidence="1">The sequence shown here is derived from an EMBL/GenBank/DDBJ whole genome shotgun (WGS) entry which is preliminary data.</text>
</comment>
<name>A0A016S9B9_9BILA</name>
<dbReference type="EMBL" id="JARK01001608">
    <property type="protein sequence ID" value="EYB86869.1"/>
    <property type="molecule type" value="Genomic_DNA"/>
</dbReference>